<dbReference type="InterPro" id="IPR020084">
    <property type="entry name" value="NUDIX_hydrolase_CS"/>
</dbReference>
<dbReference type="PROSITE" id="PS00893">
    <property type="entry name" value="NUDIX_BOX"/>
    <property type="match status" value="1"/>
</dbReference>
<dbReference type="EMBL" id="LGAP01000006">
    <property type="protein sequence ID" value="KOF18843.1"/>
    <property type="molecule type" value="Genomic_DNA"/>
</dbReference>
<evidence type="ECO:0000256" key="2">
    <source>
        <dbReference type="ARBA" id="ARBA00022801"/>
    </source>
</evidence>
<accession>A0A0L8BW78</accession>
<dbReference type="GO" id="GO:0016787">
    <property type="term" value="F:hydrolase activity"/>
    <property type="evidence" value="ECO:0007669"/>
    <property type="project" value="UniProtKB-KW"/>
</dbReference>
<evidence type="ECO:0000313" key="6">
    <source>
        <dbReference type="Proteomes" id="UP000037425"/>
    </source>
</evidence>
<dbReference type="InterPro" id="IPR020476">
    <property type="entry name" value="Nudix_hydrolase"/>
</dbReference>
<reference evidence="6" key="1">
    <citation type="submission" date="2015-07" db="EMBL/GenBank/DDBJ databases">
        <title>Whole genome sequence of an Ensifer adhaerens strain isolated from a cave pool in the Wind Cave National Park.</title>
        <authorList>
            <person name="Eng W.W.H."/>
            <person name="Gan H.M."/>
            <person name="Barton H.A."/>
            <person name="Savka M.A."/>
        </authorList>
    </citation>
    <scope>NUCLEOTIDE SEQUENCE [LARGE SCALE GENOMIC DNA]</scope>
    <source>
        <strain evidence="6">SD006</strain>
    </source>
</reference>
<organism evidence="5 6">
    <name type="scientific">Ensifer adhaerens</name>
    <name type="common">Sinorhizobium morelense</name>
    <dbReference type="NCBI Taxonomy" id="106592"/>
    <lineage>
        <taxon>Bacteria</taxon>
        <taxon>Pseudomonadati</taxon>
        <taxon>Pseudomonadota</taxon>
        <taxon>Alphaproteobacteria</taxon>
        <taxon>Hyphomicrobiales</taxon>
        <taxon>Rhizobiaceae</taxon>
        <taxon>Sinorhizobium/Ensifer group</taxon>
        <taxon>Ensifer</taxon>
    </lineage>
</organism>
<protein>
    <submittedName>
        <fullName evidence="5">DNA mismatch repair protein MutT</fullName>
    </submittedName>
</protein>
<dbReference type="InterPro" id="IPR015797">
    <property type="entry name" value="NUDIX_hydrolase-like_dom_sf"/>
</dbReference>
<evidence type="ECO:0000259" key="4">
    <source>
        <dbReference type="PROSITE" id="PS51462"/>
    </source>
</evidence>
<dbReference type="CDD" id="cd04663">
    <property type="entry name" value="NUDIX_Hydrolase"/>
    <property type="match status" value="1"/>
</dbReference>
<dbReference type="InterPro" id="IPR000086">
    <property type="entry name" value="NUDIX_hydrolase_dom"/>
</dbReference>
<evidence type="ECO:0000256" key="3">
    <source>
        <dbReference type="RuleBase" id="RU003476"/>
    </source>
</evidence>
<dbReference type="SUPFAM" id="SSF55811">
    <property type="entry name" value="Nudix"/>
    <property type="match status" value="1"/>
</dbReference>
<keyword evidence="2 3" id="KW-0378">Hydrolase</keyword>
<comment type="cofactor">
    <cofactor evidence="1">
        <name>Mg(2+)</name>
        <dbReference type="ChEBI" id="CHEBI:18420"/>
    </cofactor>
</comment>
<dbReference type="Proteomes" id="UP000037425">
    <property type="component" value="Unassembled WGS sequence"/>
</dbReference>
<name>A0A0L8BW78_ENSAD</name>
<proteinExistence type="inferred from homology"/>
<dbReference type="AlphaFoldDB" id="A0A0L8BW78"/>
<dbReference type="OrthoDB" id="7914739at2"/>
<evidence type="ECO:0000313" key="5">
    <source>
        <dbReference type="EMBL" id="KOF18843.1"/>
    </source>
</evidence>
<feature type="domain" description="Nudix hydrolase" evidence="4">
    <location>
        <begin position="1"/>
        <end position="147"/>
    </location>
</feature>
<sequence>MRPDAHKVLIYATWRKHLLVFDEPDFPDVDLQVPGGTMEPGESPEAAALREFVEETGLAPPTTLLPLATQDYRFTKDGRQICHRRHYFHAPLAGEQRQTWLHLEMTPDSGGPPIRFRFFWLSQSEAGNRLGYGMQEGLDLLQTSLRLTAQR</sequence>
<dbReference type="RefSeq" id="WP_053249185.1">
    <property type="nucleotide sequence ID" value="NZ_LGAP01000006.1"/>
</dbReference>
<comment type="caution">
    <text evidence="5">The sequence shown here is derived from an EMBL/GenBank/DDBJ whole genome shotgun (WGS) entry which is preliminary data.</text>
</comment>
<dbReference type="Gene3D" id="3.90.79.10">
    <property type="entry name" value="Nucleoside Triphosphate Pyrophosphohydrolase"/>
    <property type="match status" value="1"/>
</dbReference>
<dbReference type="PROSITE" id="PS51462">
    <property type="entry name" value="NUDIX"/>
    <property type="match status" value="1"/>
</dbReference>
<dbReference type="PATRIC" id="fig|106592.7.peg.6648"/>
<evidence type="ECO:0000256" key="1">
    <source>
        <dbReference type="ARBA" id="ARBA00001946"/>
    </source>
</evidence>
<gene>
    <name evidence="5" type="ORF">AC244_12645</name>
</gene>
<dbReference type="Pfam" id="PF00293">
    <property type="entry name" value="NUDIX"/>
    <property type="match status" value="1"/>
</dbReference>
<dbReference type="PRINTS" id="PR00502">
    <property type="entry name" value="NUDIXFAMILY"/>
</dbReference>
<comment type="similarity">
    <text evidence="3">Belongs to the Nudix hydrolase family.</text>
</comment>